<evidence type="ECO:0000259" key="6">
    <source>
        <dbReference type="Pfam" id="PF06925"/>
    </source>
</evidence>
<dbReference type="OrthoDB" id="9815663at2"/>
<dbReference type="Proteomes" id="UP000010797">
    <property type="component" value="Chromosome"/>
</dbReference>
<dbReference type="AlphaFoldDB" id="L0F2M1"/>
<comment type="similarity">
    <text evidence="2">Belongs to the glycosyltransferase 28 family.</text>
</comment>
<organism evidence="7 8">
    <name type="scientific">Desulfitobacterium dichloroeliminans (strain LMG P-21439 / DCA1)</name>
    <dbReference type="NCBI Taxonomy" id="871963"/>
    <lineage>
        <taxon>Bacteria</taxon>
        <taxon>Bacillati</taxon>
        <taxon>Bacillota</taxon>
        <taxon>Clostridia</taxon>
        <taxon>Eubacteriales</taxon>
        <taxon>Desulfitobacteriaceae</taxon>
        <taxon>Desulfitobacterium</taxon>
    </lineage>
</organism>
<evidence type="ECO:0000256" key="1">
    <source>
        <dbReference type="ARBA" id="ARBA00004370"/>
    </source>
</evidence>
<proteinExistence type="inferred from homology"/>
<dbReference type="PANTHER" id="PTHR43025">
    <property type="entry name" value="MONOGALACTOSYLDIACYLGLYCEROL SYNTHASE"/>
    <property type="match status" value="1"/>
</dbReference>
<protein>
    <submittedName>
        <fullName evidence="7">UDP-N-acetylglucosamine:LPS N-acetylglucosamine transferase</fullName>
    </submittedName>
</protein>
<dbReference type="STRING" id="871963.Desdi_0541"/>
<dbReference type="RefSeq" id="WP_015261078.1">
    <property type="nucleotide sequence ID" value="NC_019903.1"/>
</dbReference>
<accession>L0F2M1</accession>
<evidence type="ECO:0000313" key="8">
    <source>
        <dbReference type="Proteomes" id="UP000010797"/>
    </source>
</evidence>
<evidence type="ECO:0000256" key="2">
    <source>
        <dbReference type="ARBA" id="ARBA00006962"/>
    </source>
</evidence>
<evidence type="ECO:0000259" key="5">
    <source>
        <dbReference type="Pfam" id="PF04101"/>
    </source>
</evidence>
<gene>
    <name evidence="7" type="ordered locus">Desdi_0541</name>
</gene>
<comment type="subcellular location">
    <subcellularLocation>
        <location evidence="1">Membrane</location>
    </subcellularLocation>
</comment>
<dbReference type="EMBL" id="CP003344">
    <property type="protein sequence ID" value="AGA68074.1"/>
    <property type="molecule type" value="Genomic_DNA"/>
</dbReference>
<dbReference type="GO" id="GO:0009247">
    <property type="term" value="P:glycolipid biosynthetic process"/>
    <property type="evidence" value="ECO:0007669"/>
    <property type="project" value="InterPro"/>
</dbReference>
<keyword evidence="8" id="KW-1185">Reference proteome</keyword>
<evidence type="ECO:0000313" key="7">
    <source>
        <dbReference type="EMBL" id="AGA68074.1"/>
    </source>
</evidence>
<sequence>MSLKVLVISAAFGAGHVKAAEAVIEGFLQKNPEAEVIHVDFGEFINRPLNSTLKTTYIDMIKYTPKLWGKFYYKTADISEGSLFQRFLNGIGRRQFLKYIHSLQPDLIVCTYPVIAGVLSQLKKERRLNVPLATVVTDYGIHGQWVHQDVDLYLVGSEEVLEALVNRGIHRDCIKITGIPVSIRFEQQLDRQALMKQFSLNEQVPTVLIMGGAYGVLGSAVSVCQMLVQRENPVQVIIVCGKDKQLYRSLKPLASASKHQVLLFGFVRNVEELMTVADLVITKTGGLTVTEALTKHLPIVTYKPIPGQEEENAEFLLRKGAGRIAYTEEQLNRIIAILLENLEVREGMRIAASRVLPGHAAERAVEYILELRNPVSQHSKRVS</sequence>
<name>L0F2M1_DESDL</name>
<dbReference type="PANTHER" id="PTHR43025:SF3">
    <property type="entry name" value="MONOGALACTOSYLDIACYLGLYCEROL SYNTHASE 1, CHLOROPLASTIC"/>
    <property type="match status" value="1"/>
</dbReference>
<dbReference type="InterPro" id="IPR009695">
    <property type="entry name" value="Diacylglyc_glucosyltr_N"/>
</dbReference>
<evidence type="ECO:0000256" key="3">
    <source>
        <dbReference type="ARBA" id="ARBA00022676"/>
    </source>
</evidence>
<dbReference type="Pfam" id="PF06925">
    <property type="entry name" value="MGDG_synth"/>
    <property type="match status" value="1"/>
</dbReference>
<dbReference type="eggNOG" id="COG0707">
    <property type="taxonomic scope" value="Bacteria"/>
</dbReference>
<dbReference type="SUPFAM" id="SSF53756">
    <property type="entry name" value="UDP-Glycosyltransferase/glycogen phosphorylase"/>
    <property type="match status" value="1"/>
</dbReference>
<keyword evidence="4 7" id="KW-0808">Transferase</keyword>
<keyword evidence="3" id="KW-0328">Glycosyltransferase</keyword>
<dbReference type="InterPro" id="IPR050519">
    <property type="entry name" value="Glycosyltransf_28_UgtP"/>
</dbReference>
<feature type="domain" description="Glycosyl transferase family 28 C-terminal" evidence="5">
    <location>
        <begin position="206"/>
        <end position="340"/>
    </location>
</feature>
<dbReference type="KEGG" id="ddl:Desdi_0541"/>
<dbReference type="HOGENOM" id="CLU_028367_0_1_9"/>
<dbReference type="Gene3D" id="3.40.50.2000">
    <property type="entry name" value="Glycogen Phosphorylase B"/>
    <property type="match status" value="1"/>
</dbReference>
<dbReference type="Pfam" id="PF04101">
    <property type="entry name" value="Glyco_tran_28_C"/>
    <property type="match status" value="1"/>
</dbReference>
<reference evidence="8" key="1">
    <citation type="submission" date="2012-02" db="EMBL/GenBank/DDBJ databases">
        <title>Complete sequence of Desulfitobacterium dichloroeliminans LMG P-21439.</title>
        <authorList>
            <person name="Lucas S."/>
            <person name="Han J."/>
            <person name="Lapidus A."/>
            <person name="Cheng J.-F."/>
            <person name="Goodwin L."/>
            <person name="Pitluck S."/>
            <person name="Peters L."/>
            <person name="Ovchinnikova G."/>
            <person name="Teshima H."/>
            <person name="Detter J.C."/>
            <person name="Han C."/>
            <person name="Tapia R."/>
            <person name="Land M."/>
            <person name="Hauser L."/>
            <person name="Kyrpides N."/>
            <person name="Ivanova N."/>
            <person name="Pagani I."/>
            <person name="Kruse T."/>
            <person name="de Vos W.M."/>
            <person name="Boon N."/>
            <person name="Smidt H."/>
            <person name="Woyke T."/>
        </authorList>
    </citation>
    <scope>NUCLEOTIDE SEQUENCE [LARGE SCALE GENOMIC DNA]</scope>
    <source>
        <strain evidence="8">LMG P-21439 / DCA1</strain>
    </source>
</reference>
<dbReference type="GO" id="GO:0016758">
    <property type="term" value="F:hexosyltransferase activity"/>
    <property type="evidence" value="ECO:0007669"/>
    <property type="project" value="InterPro"/>
</dbReference>
<dbReference type="InterPro" id="IPR007235">
    <property type="entry name" value="Glyco_trans_28_C"/>
</dbReference>
<evidence type="ECO:0000256" key="4">
    <source>
        <dbReference type="ARBA" id="ARBA00022679"/>
    </source>
</evidence>
<feature type="domain" description="Diacylglycerol glucosyltransferase N-terminal" evidence="6">
    <location>
        <begin position="16"/>
        <end position="181"/>
    </location>
</feature>
<dbReference type="GO" id="GO:0016020">
    <property type="term" value="C:membrane"/>
    <property type="evidence" value="ECO:0007669"/>
    <property type="project" value="UniProtKB-SubCell"/>
</dbReference>